<evidence type="ECO:0000313" key="2">
    <source>
        <dbReference type="Proteomes" id="UP000054632"/>
    </source>
</evidence>
<sequence length="34" mass="4005">MVQNQLLLKQKQWQITGCLISTQTLYLETKNPNQ</sequence>
<name>A0A0V1DRY4_TRIPS</name>
<accession>A0A0V1DRY4</accession>
<comment type="caution">
    <text evidence="1">The sequence shown here is derived from an EMBL/GenBank/DDBJ whole genome shotgun (WGS) entry which is preliminary data.</text>
</comment>
<protein>
    <submittedName>
        <fullName evidence="1">Uncharacterized protein</fullName>
    </submittedName>
</protein>
<dbReference type="Proteomes" id="UP000054632">
    <property type="component" value="Unassembled WGS sequence"/>
</dbReference>
<reference evidence="1 2" key="1">
    <citation type="submission" date="2015-01" db="EMBL/GenBank/DDBJ databases">
        <title>Evolution of Trichinella species and genotypes.</title>
        <authorList>
            <person name="Korhonen P.K."/>
            <person name="Edoardo P."/>
            <person name="Giuseppe L.R."/>
            <person name="Gasser R.B."/>
        </authorList>
    </citation>
    <scope>NUCLEOTIDE SEQUENCE [LARGE SCALE GENOMIC DNA]</scope>
    <source>
        <strain evidence="1">ISS13</strain>
    </source>
</reference>
<dbReference type="AlphaFoldDB" id="A0A0V1DRY4"/>
<proteinExistence type="predicted"/>
<organism evidence="1 2">
    <name type="scientific">Trichinella pseudospiralis</name>
    <name type="common">Parasitic roundworm</name>
    <dbReference type="NCBI Taxonomy" id="6337"/>
    <lineage>
        <taxon>Eukaryota</taxon>
        <taxon>Metazoa</taxon>
        <taxon>Ecdysozoa</taxon>
        <taxon>Nematoda</taxon>
        <taxon>Enoplea</taxon>
        <taxon>Dorylaimia</taxon>
        <taxon>Trichinellida</taxon>
        <taxon>Trichinellidae</taxon>
        <taxon>Trichinella</taxon>
    </lineage>
</organism>
<evidence type="ECO:0000313" key="1">
    <source>
        <dbReference type="EMBL" id="KRY64329.1"/>
    </source>
</evidence>
<gene>
    <name evidence="1" type="ORF">T4A_3203</name>
</gene>
<dbReference type="EMBL" id="JYDR01000486">
    <property type="protein sequence ID" value="KRY64329.1"/>
    <property type="molecule type" value="Genomic_DNA"/>
</dbReference>